<dbReference type="InParanoid" id="H3H2P8"/>
<name>H3H2P8_PHYRM</name>
<dbReference type="VEuPathDB" id="FungiDB:KRP22_9282"/>
<dbReference type="EnsemblProtists" id="Phyra84675">
    <property type="protein sequence ID" value="Phyra84675"/>
    <property type="gene ID" value="Phyra84675"/>
</dbReference>
<dbReference type="HOGENOM" id="CLU_859130_0_0_1"/>
<evidence type="ECO:0000256" key="1">
    <source>
        <dbReference type="SAM" id="MobiDB-lite"/>
    </source>
</evidence>
<dbReference type="VEuPathDB" id="FungiDB:KRP23_12314"/>
<feature type="compositionally biased region" description="Polar residues" evidence="1">
    <location>
        <begin position="8"/>
        <end position="17"/>
    </location>
</feature>
<feature type="region of interest" description="Disordered" evidence="1">
    <location>
        <begin position="1"/>
        <end position="31"/>
    </location>
</feature>
<protein>
    <submittedName>
        <fullName evidence="2">Uncharacterized protein</fullName>
    </submittedName>
</protein>
<keyword evidence="3" id="KW-1185">Reference proteome</keyword>
<dbReference type="AlphaFoldDB" id="H3H2P8"/>
<accession>H3H2P8</accession>
<dbReference type="OMA" id="EYAGENA"/>
<dbReference type="VEuPathDB" id="FungiDB:KRP23_12313"/>
<evidence type="ECO:0000313" key="3">
    <source>
        <dbReference type="Proteomes" id="UP000005238"/>
    </source>
</evidence>
<reference evidence="3" key="1">
    <citation type="journal article" date="2006" name="Science">
        <title>Phytophthora genome sequences uncover evolutionary origins and mechanisms of pathogenesis.</title>
        <authorList>
            <person name="Tyler B.M."/>
            <person name="Tripathy S."/>
            <person name="Zhang X."/>
            <person name="Dehal P."/>
            <person name="Jiang R.H."/>
            <person name="Aerts A."/>
            <person name="Arredondo F.D."/>
            <person name="Baxter L."/>
            <person name="Bensasson D."/>
            <person name="Beynon J.L."/>
            <person name="Chapman J."/>
            <person name="Damasceno C.M."/>
            <person name="Dorrance A.E."/>
            <person name="Dou D."/>
            <person name="Dickerman A.W."/>
            <person name="Dubchak I.L."/>
            <person name="Garbelotto M."/>
            <person name="Gijzen M."/>
            <person name="Gordon S.G."/>
            <person name="Govers F."/>
            <person name="Grunwald N.J."/>
            <person name="Huang W."/>
            <person name="Ivors K.L."/>
            <person name="Jones R.W."/>
            <person name="Kamoun S."/>
            <person name="Krampis K."/>
            <person name="Lamour K.H."/>
            <person name="Lee M.K."/>
            <person name="McDonald W.H."/>
            <person name="Medina M."/>
            <person name="Meijer H.J."/>
            <person name="Nordberg E.K."/>
            <person name="Maclean D.J."/>
            <person name="Ospina-Giraldo M.D."/>
            <person name="Morris P.F."/>
            <person name="Phuntumart V."/>
            <person name="Putnam N.H."/>
            <person name="Rash S."/>
            <person name="Rose J.K."/>
            <person name="Sakihama Y."/>
            <person name="Salamov A.A."/>
            <person name="Savidor A."/>
            <person name="Scheuring C.F."/>
            <person name="Smith B.M."/>
            <person name="Sobral B.W."/>
            <person name="Terry A."/>
            <person name="Torto-Alalibo T.A."/>
            <person name="Win J."/>
            <person name="Xu Z."/>
            <person name="Zhang H."/>
            <person name="Grigoriev I.V."/>
            <person name="Rokhsar D.S."/>
            <person name="Boore J.L."/>
        </authorList>
    </citation>
    <scope>NUCLEOTIDE SEQUENCE [LARGE SCALE GENOMIC DNA]</scope>
    <source>
        <strain evidence="3">Pr102</strain>
    </source>
</reference>
<dbReference type="Proteomes" id="UP000005238">
    <property type="component" value="Unassembled WGS sequence"/>
</dbReference>
<organism evidence="2 3">
    <name type="scientific">Phytophthora ramorum</name>
    <name type="common">Sudden oak death agent</name>
    <dbReference type="NCBI Taxonomy" id="164328"/>
    <lineage>
        <taxon>Eukaryota</taxon>
        <taxon>Sar</taxon>
        <taxon>Stramenopiles</taxon>
        <taxon>Oomycota</taxon>
        <taxon>Peronosporomycetes</taxon>
        <taxon>Peronosporales</taxon>
        <taxon>Peronosporaceae</taxon>
        <taxon>Phytophthora</taxon>
    </lineage>
</organism>
<dbReference type="eggNOG" id="ENOG502RF2J">
    <property type="taxonomic scope" value="Eukaryota"/>
</dbReference>
<evidence type="ECO:0000313" key="2">
    <source>
        <dbReference type="EnsemblProtists" id="Phyra84675"/>
    </source>
</evidence>
<dbReference type="VEuPathDB" id="FungiDB:KRP22_9281"/>
<proteinExistence type="predicted"/>
<reference evidence="2" key="2">
    <citation type="submission" date="2015-06" db="UniProtKB">
        <authorList>
            <consortium name="EnsemblProtists"/>
        </authorList>
    </citation>
    <scope>IDENTIFICATION</scope>
    <source>
        <strain evidence="2">Pr102</strain>
    </source>
</reference>
<dbReference type="EMBL" id="DS566118">
    <property type="status" value="NOT_ANNOTATED_CDS"/>
    <property type="molecule type" value="Genomic_DNA"/>
</dbReference>
<sequence length="324" mass="37080">MGKKAKRGNNTQLQTAPSKVESPALMQTQPPCDQAKLRTDLTAYMGIANALRAKRSEIYEADRRGKLKDPLALEMSLEVAKLKRSGDKLRLAVCEQLRVLIKEAHHYLEVTSKQALEEKKKGSTETNSKFSLELADKCAELLHSITFTAIKEEIFEKERLMRNVRLHGGRSSVYIEFRSRWRHKCSDAMSAECKQQLLDKLGDDFDHVREKLRTLIKFHDIIGFEMNKLHAEQTERAARDLETEKVEAGQRLMSCLRVIAAKEQDLPDVDVEYAGENAMLVIQHLVASLQRATETSKSLQTRNNKLQLDILMFFLVTAIYMFTR</sequence>